<dbReference type="Proteomes" id="UP000789525">
    <property type="component" value="Unassembled WGS sequence"/>
</dbReference>
<proteinExistence type="predicted"/>
<protein>
    <submittedName>
        <fullName evidence="1">5865_t:CDS:1</fullName>
    </submittedName>
</protein>
<accession>A0ACA9PTF4</accession>
<organism evidence="1 2">
    <name type="scientific">Acaulospora colombiana</name>
    <dbReference type="NCBI Taxonomy" id="27376"/>
    <lineage>
        <taxon>Eukaryota</taxon>
        <taxon>Fungi</taxon>
        <taxon>Fungi incertae sedis</taxon>
        <taxon>Mucoromycota</taxon>
        <taxon>Glomeromycotina</taxon>
        <taxon>Glomeromycetes</taxon>
        <taxon>Diversisporales</taxon>
        <taxon>Acaulosporaceae</taxon>
        <taxon>Acaulospora</taxon>
    </lineage>
</organism>
<gene>
    <name evidence="1" type="ORF">ACOLOM_LOCUS11266</name>
</gene>
<reference evidence="1" key="1">
    <citation type="submission" date="2021-06" db="EMBL/GenBank/DDBJ databases">
        <authorList>
            <person name="Kallberg Y."/>
            <person name="Tangrot J."/>
            <person name="Rosling A."/>
        </authorList>
    </citation>
    <scope>NUCLEOTIDE SEQUENCE</scope>
    <source>
        <strain evidence="1">CL356</strain>
    </source>
</reference>
<dbReference type="EMBL" id="CAJVPT010039842">
    <property type="protein sequence ID" value="CAG8723891.1"/>
    <property type="molecule type" value="Genomic_DNA"/>
</dbReference>
<evidence type="ECO:0000313" key="1">
    <source>
        <dbReference type="EMBL" id="CAG8723891.1"/>
    </source>
</evidence>
<keyword evidence="2" id="KW-1185">Reference proteome</keyword>
<evidence type="ECO:0000313" key="2">
    <source>
        <dbReference type="Proteomes" id="UP000789525"/>
    </source>
</evidence>
<name>A0ACA9PTF4_9GLOM</name>
<comment type="caution">
    <text evidence="1">The sequence shown here is derived from an EMBL/GenBank/DDBJ whole genome shotgun (WGS) entry which is preliminary data.</text>
</comment>
<sequence length="166" mass="16892">MKSGFQTPLQHVIVTCSPLSCWIISTMANVANLADKLSELTIKQDTTSSGSATSSKLASKYQGSASTSTRAPPGTTLKLLSNKSSASTLTSATNTATTSNATANKTSSAEQDSTKATSSTVRGAPPTLADIGTYDGGFESEMDGGRGAEVDGEAAEQLALDSSTSR</sequence>